<feature type="transmembrane region" description="Helical" evidence="1">
    <location>
        <begin position="46"/>
        <end position="64"/>
    </location>
</feature>
<dbReference type="Proteomes" id="UP000009290">
    <property type="component" value="Chromosome"/>
</dbReference>
<organism evidence="2 3">
    <name type="scientific">Acinetobacter baumannii (strain MDR-ZJ06)</name>
    <dbReference type="NCBI Taxonomy" id="497978"/>
    <lineage>
        <taxon>Bacteria</taxon>
        <taxon>Pseudomonadati</taxon>
        <taxon>Pseudomonadota</taxon>
        <taxon>Gammaproteobacteria</taxon>
        <taxon>Moraxellales</taxon>
        <taxon>Moraxellaceae</taxon>
        <taxon>Acinetobacter</taxon>
        <taxon>Acinetobacter calcoaceticus/baumannii complex</taxon>
    </lineage>
</organism>
<evidence type="ECO:0000256" key="1">
    <source>
        <dbReference type="SAM" id="Phobius"/>
    </source>
</evidence>
<gene>
    <name evidence="2" type="ORF">ABZJ_02848</name>
</gene>
<keyword evidence="1" id="KW-1133">Transmembrane helix</keyword>
<name>A0A654L1P5_ACIBM</name>
<dbReference type="EMBL" id="CP001937">
    <property type="protein sequence ID" value="AEP07308.1"/>
    <property type="molecule type" value="Genomic_DNA"/>
</dbReference>
<sequence>MSQWKRNFRRQLAKQNAVKNQLVANESQSIQGVPVKLKKRWIVENWRSGWLWLSNWILLVIAWVGYNGVPPEIIALIPEANRENVIPFLSALGVVFRFIDQNRKKPLPPASDTFKEDV</sequence>
<dbReference type="InterPro" id="IPR057700">
    <property type="entry name" value="DUF7940"/>
</dbReference>
<evidence type="ECO:0000313" key="3">
    <source>
        <dbReference type="Proteomes" id="UP000009290"/>
    </source>
</evidence>
<evidence type="ECO:0000313" key="2">
    <source>
        <dbReference type="EMBL" id="AEP07308.1"/>
    </source>
</evidence>
<accession>A0A654L1P5</accession>
<protein>
    <submittedName>
        <fullName evidence="2">Uncharacterized protein</fullName>
    </submittedName>
</protein>
<dbReference type="KEGG" id="abz:ABZJ_02848"/>
<reference evidence="2 3" key="1">
    <citation type="journal article" date="2011" name="Antimicrob. Agents Chemother.">
        <title>Genomic analysis of the multidrug-resistant Acinetobacter baumannii strain MDR-ZJ06 widely spread in China.</title>
        <authorList>
            <person name="Zhou H."/>
            <person name="Zhang T."/>
            <person name="Yu D."/>
            <person name="Pi B."/>
            <person name="Yang Q."/>
            <person name="Zhou J."/>
            <person name="Hu S."/>
            <person name="Yu Y."/>
        </authorList>
    </citation>
    <scope>NUCLEOTIDE SEQUENCE [LARGE SCALE GENOMIC DNA]</scope>
    <source>
        <strain evidence="2 3">MDR-ZJ06</strain>
    </source>
</reference>
<proteinExistence type="predicted"/>
<dbReference type="RefSeq" id="WP_000084783.1">
    <property type="nucleotide sequence ID" value="NC_017171.2"/>
</dbReference>
<keyword evidence="1" id="KW-0812">Transmembrane</keyword>
<keyword evidence="1" id="KW-0472">Membrane</keyword>
<dbReference type="AlphaFoldDB" id="A0A654L1P5"/>
<dbReference type="Pfam" id="PF25612">
    <property type="entry name" value="DUF7940"/>
    <property type="match status" value="1"/>
</dbReference>